<dbReference type="Gene3D" id="3.30.420.40">
    <property type="match status" value="2"/>
</dbReference>
<dbReference type="InterPro" id="IPR036390">
    <property type="entry name" value="WH_DNA-bd_sf"/>
</dbReference>
<dbReference type="SUPFAM" id="SSF53067">
    <property type="entry name" value="Actin-like ATPase domain"/>
    <property type="match status" value="2"/>
</dbReference>
<dbReference type="EMBL" id="BMER01000001">
    <property type="protein sequence ID" value="GGG81189.1"/>
    <property type="molecule type" value="Genomic_DNA"/>
</dbReference>
<proteinExistence type="inferred from homology"/>
<evidence type="ECO:0000313" key="2">
    <source>
        <dbReference type="EMBL" id="GGG81189.1"/>
    </source>
</evidence>
<dbReference type="InterPro" id="IPR043129">
    <property type="entry name" value="ATPase_NBD"/>
</dbReference>
<dbReference type="InterPro" id="IPR049874">
    <property type="entry name" value="ROK_cs"/>
</dbReference>
<dbReference type="AlphaFoldDB" id="A0A917HJL8"/>
<accession>A0A917HJL8</accession>
<protein>
    <submittedName>
        <fullName evidence="2">Transcriptional regulator</fullName>
    </submittedName>
</protein>
<dbReference type="PANTHER" id="PTHR18964:SF149">
    <property type="entry name" value="BIFUNCTIONAL UDP-N-ACETYLGLUCOSAMINE 2-EPIMERASE_N-ACETYLMANNOSAMINE KINASE"/>
    <property type="match status" value="1"/>
</dbReference>
<dbReference type="SUPFAM" id="SSF46785">
    <property type="entry name" value="Winged helix' DNA-binding domain"/>
    <property type="match status" value="1"/>
</dbReference>
<dbReference type="Pfam" id="PF13412">
    <property type="entry name" value="HTH_24"/>
    <property type="match status" value="1"/>
</dbReference>
<reference evidence="2" key="2">
    <citation type="submission" date="2020-09" db="EMBL/GenBank/DDBJ databases">
        <authorList>
            <person name="Sun Q."/>
            <person name="Zhou Y."/>
        </authorList>
    </citation>
    <scope>NUCLEOTIDE SEQUENCE</scope>
    <source>
        <strain evidence="2">CGMCC 1.12195</strain>
    </source>
</reference>
<dbReference type="Pfam" id="PF00480">
    <property type="entry name" value="ROK"/>
    <property type="match status" value="1"/>
</dbReference>
<dbReference type="Proteomes" id="UP000660862">
    <property type="component" value="Unassembled WGS sequence"/>
</dbReference>
<comment type="similarity">
    <text evidence="1">Belongs to the ROK (NagC/XylR) family.</text>
</comment>
<evidence type="ECO:0000313" key="3">
    <source>
        <dbReference type="Proteomes" id="UP000660862"/>
    </source>
</evidence>
<comment type="caution">
    <text evidence="2">The sequence shown here is derived from an EMBL/GenBank/DDBJ whole genome shotgun (WGS) entry which is preliminary data.</text>
</comment>
<sequence>MLPLMTTNTTFFEELHSTELTGVAYKNIRLKKRILTHFANDGNATLADLSKVLNTSIPKTSELVNELMADDLVKDYGKTDSGVGRKPNLYGLEPNSAFFVGVEVKNFRINIGLMDFRRNLIKATEGIPYLLNNTERSLNALCAIIQDFIDSSAVQREKILGIGVNLSGRINYKTGYSYSFFNFHEDPLSSIIETAIGIHTFLENDSRAMAYGEFCNGAVRDEKDVLFVNIDHGIGMGIMVNGQLYYGKSGFAGEIGHIPILSNEILCHCGKKGCLETEASGEAIVRIFREKLSKGASSIVTSKHPNPGDIKLEDIIEAANSDDTLAIEIITEAGEKIGKGMATLVNLFNPELIILGGSLAATGDYIRLPIKNSLNKYSLSLVNNDTQLTISQLGDKAGITGACLLVRDRLLAITS</sequence>
<evidence type="ECO:0000256" key="1">
    <source>
        <dbReference type="ARBA" id="ARBA00006479"/>
    </source>
</evidence>
<dbReference type="InterPro" id="IPR036388">
    <property type="entry name" value="WH-like_DNA-bd_sf"/>
</dbReference>
<dbReference type="Gene3D" id="1.10.10.10">
    <property type="entry name" value="Winged helix-like DNA-binding domain superfamily/Winged helix DNA-binding domain"/>
    <property type="match status" value="1"/>
</dbReference>
<reference evidence="2" key="1">
    <citation type="journal article" date="2014" name="Int. J. Syst. Evol. Microbiol.">
        <title>Complete genome sequence of Corynebacterium casei LMG S-19264T (=DSM 44701T), isolated from a smear-ripened cheese.</title>
        <authorList>
            <consortium name="US DOE Joint Genome Institute (JGI-PGF)"/>
            <person name="Walter F."/>
            <person name="Albersmeier A."/>
            <person name="Kalinowski J."/>
            <person name="Ruckert C."/>
        </authorList>
    </citation>
    <scope>NUCLEOTIDE SEQUENCE</scope>
    <source>
        <strain evidence="2">CGMCC 1.12195</strain>
    </source>
</reference>
<gene>
    <name evidence="2" type="ORF">GCM10007415_12230</name>
</gene>
<keyword evidence="3" id="KW-1185">Reference proteome</keyword>
<organism evidence="2 3">
    <name type="scientific">Parapedobacter pyrenivorans</name>
    <dbReference type="NCBI Taxonomy" id="1305674"/>
    <lineage>
        <taxon>Bacteria</taxon>
        <taxon>Pseudomonadati</taxon>
        <taxon>Bacteroidota</taxon>
        <taxon>Sphingobacteriia</taxon>
        <taxon>Sphingobacteriales</taxon>
        <taxon>Sphingobacteriaceae</taxon>
        <taxon>Parapedobacter</taxon>
    </lineage>
</organism>
<name>A0A917HJL8_9SPHI</name>
<dbReference type="PROSITE" id="PS01125">
    <property type="entry name" value="ROK"/>
    <property type="match status" value="1"/>
</dbReference>
<dbReference type="PANTHER" id="PTHR18964">
    <property type="entry name" value="ROK (REPRESSOR, ORF, KINASE) FAMILY"/>
    <property type="match status" value="1"/>
</dbReference>
<dbReference type="InterPro" id="IPR000600">
    <property type="entry name" value="ROK"/>
</dbReference>